<keyword evidence="1" id="KW-0472">Membrane</keyword>
<evidence type="ECO:0000256" key="1">
    <source>
        <dbReference type="SAM" id="Phobius"/>
    </source>
</evidence>
<name>M5TVM0_9BACT</name>
<feature type="transmembrane region" description="Helical" evidence="1">
    <location>
        <begin position="12"/>
        <end position="33"/>
    </location>
</feature>
<sequence>MSQFSIGWTLRFFSFVPSFCVTSKVFFEPWLLLSSGTGMT</sequence>
<gene>
    <name evidence="2" type="ORF">RSSM_05468</name>
</gene>
<dbReference type="AlphaFoldDB" id="M5TVM0"/>
<proteinExistence type="predicted"/>
<protein>
    <submittedName>
        <fullName evidence="2">Uncharacterized protein</fullName>
    </submittedName>
</protein>
<evidence type="ECO:0000313" key="3">
    <source>
        <dbReference type="Proteomes" id="UP000011885"/>
    </source>
</evidence>
<organism evidence="2 3">
    <name type="scientific">Rhodopirellula sallentina SM41</name>
    <dbReference type="NCBI Taxonomy" id="1263870"/>
    <lineage>
        <taxon>Bacteria</taxon>
        <taxon>Pseudomonadati</taxon>
        <taxon>Planctomycetota</taxon>
        <taxon>Planctomycetia</taxon>
        <taxon>Pirellulales</taxon>
        <taxon>Pirellulaceae</taxon>
        <taxon>Rhodopirellula</taxon>
    </lineage>
</organism>
<dbReference type="Proteomes" id="UP000011885">
    <property type="component" value="Unassembled WGS sequence"/>
</dbReference>
<reference evidence="2 3" key="1">
    <citation type="journal article" date="2013" name="Mar. Genomics">
        <title>Expression of sulfatases in Rhodopirellula baltica and the diversity of sulfatases in the genus Rhodopirellula.</title>
        <authorList>
            <person name="Wegner C.E."/>
            <person name="Richter-Heitmann T."/>
            <person name="Klindworth A."/>
            <person name="Klockow C."/>
            <person name="Richter M."/>
            <person name="Achstetter T."/>
            <person name="Glockner F.O."/>
            <person name="Harder J."/>
        </authorList>
    </citation>
    <scope>NUCLEOTIDE SEQUENCE [LARGE SCALE GENOMIC DNA]</scope>
    <source>
        <strain evidence="2 3">SM41</strain>
    </source>
</reference>
<comment type="caution">
    <text evidence="2">The sequence shown here is derived from an EMBL/GenBank/DDBJ whole genome shotgun (WGS) entry which is preliminary data.</text>
</comment>
<accession>M5TVM0</accession>
<keyword evidence="3" id="KW-1185">Reference proteome</keyword>
<keyword evidence="1" id="KW-0812">Transmembrane</keyword>
<keyword evidence="1" id="KW-1133">Transmembrane helix</keyword>
<evidence type="ECO:0000313" key="2">
    <source>
        <dbReference type="EMBL" id="EMI53104.1"/>
    </source>
</evidence>
<dbReference type="EMBL" id="ANOH01000383">
    <property type="protein sequence ID" value="EMI53104.1"/>
    <property type="molecule type" value="Genomic_DNA"/>
</dbReference>